<reference evidence="1" key="1">
    <citation type="submission" date="2016-05" db="EMBL/GenBank/DDBJ databases">
        <authorList>
            <person name="Lavstsen T."/>
            <person name="Jespersen J.S."/>
        </authorList>
    </citation>
    <scope>NUCLEOTIDE SEQUENCE</scope>
    <source>
        <tissue evidence="1">Brain</tissue>
    </source>
</reference>
<organism evidence="1">
    <name type="scientific">Nothobranchius furzeri</name>
    <name type="common">Turquoise killifish</name>
    <dbReference type="NCBI Taxonomy" id="105023"/>
    <lineage>
        <taxon>Eukaryota</taxon>
        <taxon>Metazoa</taxon>
        <taxon>Chordata</taxon>
        <taxon>Craniata</taxon>
        <taxon>Vertebrata</taxon>
        <taxon>Euteleostomi</taxon>
        <taxon>Actinopterygii</taxon>
        <taxon>Neopterygii</taxon>
        <taxon>Teleostei</taxon>
        <taxon>Neoteleostei</taxon>
        <taxon>Acanthomorphata</taxon>
        <taxon>Ovalentaria</taxon>
        <taxon>Atherinomorphae</taxon>
        <taxon>Cyprinodontiformes</taxon>
        <taxon>Nothobranchiidae</taxon>
        <taxon>Nothobranchius</taxon>
    </lineage>
</organism>
<accession>A0A1A8VFX7</accession>
<evidence type="ECO:0000313" key="1">
    <source>
        <dbReference type="EMBL" id="SBS58776.1"/>
    </source>
</evidence>
<sequence length="359" mass="40182">MTQPKSYFQKYRKEWESLPEFKGWLKPHAGSDIRATCMYCKTDLYAKLSDIKKHAATQKHIEKAKPYNQASQPKLTFVAKKTDTLKQAEATIALAISDHCSILSCDHIGLACKAAFPDSTIAQNFRMHRTKCTEMINGVLAPYFIQRLVADIGSNKYSLLLDESTDVSVSKYLGIVVRYFSEGKGHVVDTFLGLLELEGGDAKSIAKAVLSFLHQSGLEKENLVLIRCVCHSLQLAVSSASKTTLPRSVEFLVRETYNWFSISPEINPCVGETLKQNKNPDDMAKLMVLLGYDPETTDRIINQWRSVHFQRWEETANTTGFWFEVKKHRDAAGLNPFEELASAAVAVLSLPHSNAPSST</sequence>
<reference evidence="1" key="2">
    <citation type="submission" date="2016-06" db="EMBL/GenBank/DDBJ databases">
        <title>The genome of a short-lived fish provides insights into sex chromosome evolution and the genetic control of aging.</title>
        <authorList>
            <person name="Reichwald K."/>
            <person name="Felder M."/>
            <person name="Petzold A."/>
            <person name="Koch P."/>
            <person name="Groth M."/>
            <person name="Platzer M."/>
        </authorList>
    </citation>
    <scope>NUCLEOTIDE SEQUENCE</scope>
    <source>
        <tissue evidence="1">Brain</tissue>
    </source>
</reference>
<dbReference type="SUPFAM" id="SSF53098">
    <property type="entry name" value="Ribonuclease H-like"/>
    <property type="match status" value="1"/>
</dbReference>
<dbReference type="PANTHER" id="PTHR37162">
    <property type="entry name" value="HAT FAMILY DIMERISATION DOMAINCONTAINING PROTEIN-RELATED"/>
    <property type="match status" value="1"/>
</dbReference>
<gene>
    <name evidence="1" type="primary">CR762475.1</name>
</gene>
<dbReference type="EMBL" id="HAEJ01018319">
    <property type="protein sequence ID" value="SBS58776.1"/>
    <property type="molecule type" value="Transcribed_RNA"/>
</dbReference>
<dbReference type="InterPro" id="IPR012337">
    <property type="entry name" value="RNaseH-like_sf"/>
</dbReference>
<protein>
    <submittedName>
        <fullName evidence="1">Uncharacterized protein</fullName>
    </submittedName>
</protein>
<dbReference type="PANTHER" id="PTHR37162:SF1">
    <property type="entry name" value="BED-TYPE DOMAIN-CONTAINING PROTEIN"/>
    <property type="match status" value="1"/>
</dbReference>
<proteinExistence type="predicted"/>
<dbReference type="AlphaFoldDB" id="A0A1A8VFX7"/>
<name>A0A1A8VFX7_NOTFU</name>